<proteinExistence type="predicted"/>
<evidence type="ECO:0000313" key="3">
    <source>
        <dbReference type="Proteomes" id="UP001156703"/>
    </source>
</evidence>
<name>A0ABQ5Z8U6_9SPHN</name>
<dbReference type="Proteomes" id="UP001156703">
    <property type="component" value="Unassembled WGS sequence"/>
</dbReference>
<keyword evidence="3" id="KW-1185">Reference proteome</keyword>
<sequence length="104" mass="11209">MSCSPIAPVILATRKVGRSRSSPRRSGGRGTAMLKDTVVDSNAAASTSWGRRLRRRMKVSNTRFCLLAGCAWITVARVGRRITLPPTPAKVKKRLHVPAKGGKG</sequence>
<dbReference type="EMBL" id="BSOO01000016">
    <property type="protein sequence ID" value="GLR47997.1"/>
    <property type="molecule type" value="Genomic_DNA"/>
</dbReference>
<gene>
    <name evidence="2" type="ORF">GCM10007925_17100</name>
</gene>
<evidence type="ECO:0000256" key="1">
    <source>
        <dbReference type="SAM" id="MobiDB-lite"/>
    </source>
</evidence>
<feature type="compositionally biased region" description="Basic residues" evidence="1">
    <location>
        <begin position="15"/>
        <end position="27"/>
    </location>
</feature>
<protein>
    <submittedName>
        <fullName evidence="2">Uncharacterized protein</fullName>
    </submittedName>
</protein>
<accession>A0ABQ5Z8U6</accession>
<evidence type="ECO:0000313" key="2">
    <source>
        <dbReference type="EMBL" id="GLR47997.1"/>
    </source>
</evidence>
<comment type="caution">
    <text evidence="2">The sequence shown here is derived from an EMBL/GenBank/DDBJ whole genome shotgun (WGS) entry which is preliminary data.</text>
</comment>
<feature type="region of interest" description="Disordered" evidence="1">
    <location>
        <begin position="14"/>
        <end position="37"/>
    </location>
</feature>
<organism evidence="2 3">
    <name type="scientific">Sphingomonas astaxanthinifaciens DSM 22298</name>
    <dbReference type="NCBI Taxonomy" id="1123267"/>
    <lineage>
        <taxon>Bacteria</taxon>
        <taxon>Pseudomonadati</taxon>
        <taxon>Pseudomonadota</taxon>
        <taxon>Alphaproteobacteria</taxon>
        <taxon>Sphingomonadales</taxon>
        <taxon>Sphingomonadaceae</taxon>
        <taxon>Sphingomonas</taxon>
    </lineage>
</organism>
<reference evidence="3" key="1">
    <citation type="journal article" date="2019" name="Int. J. Syst. Evol. Microbiol.">
        <title>The Global Catalogue of Microorganisms (GCM) 10K type strain sequencing project: providing services to taxonomists for standard genome sequencing and annotation.</title>
        <authorList>
            <consortium name="The Broad Institute Genomics Platform"/>
            <consortium name="The Broad Institute Genome Sequencing Center for Infectious Disease"/>
            <person name="Wu L."/>
            <person name="Ma J."/>
        </authorList>
    </citation>
    <scope>NUCLEOTIDE SEQUENCE [LARGE SCALE GENOMIC DNA]</scope>
    <source>
        <strain evidence="3">NBRC 102146</strain>
    </source>
</reference>